<dbReference type="InterPro" id="IPR050179">
    <property type="entry name" value="Trans_hexapeptide_repeat"/>
</dbReference>
<dbReference type="NCBIfam" id="TIGR03570">
    <property type="entry name" value="NeuD_NnaD"/>
    <property type="match status" value="1"/>
</dbReference>
<dbReference type="InterPro" id="IPR011004">
    <property type="entry name" value="Trimer_LpxA-like_sf"/>
</dbReference>
<dbReference type="InterPro" id="IPR041561">
    <property type="entry name" value="PglD_N"/>
</dbReference>
<evidence type="ECO:0000259" key="1">
    <source>
        <dbReference type="Pfam" id="PF17836"/>
    </source>
</evidence>
<organism evidence="2">
    <name type="scientific">marine metagenome</name>
    <dbReference type="NCBI Taxonomy" id="408172"/>
    <lineage>
        <taxon>unclassified sequences</taxon>
        <taxon>metagenomes</taxon>
        <taxon>ecological metagenomes</taxon>
    </lineage>
</organism>
<dbReference type="EMBL" id="UINC01061746">
    <property type="protein sequence ID" value="SVB87646.1"/>
    <property type="molecule type" value="Genomic_DNA"/>
</dbReference>
<dbReference type="AlphaFoldDB" id="A0A382HK28"/>
<feature type="domain" description="PglD N-terminal" evidence="1">
    <location>
        <begin position="3"/>
        <end position="82"/>
    </location>
</feature>
<dbReference type="SUPFAM" id="SSF51161">
    <property type="entry name" value="Trimeric LpxA-like enzymes"/>
    <property type="match status" value="1"/>
</dbReference>
<reference evidence="2" key="1">
    <citation type="submission" date="2018-05" db="EMBL/GenBank/DDBJ databases">
        <authorList>
            <person name="Lanie J.A."/>
            <person name="Ng W.-L."/>
            <person name="Kazmierczak K.M."/>
            <person name="Andrzejewski T.M."/>
            <person name="Davidsen T.M."/>
            <person name="Wayne K.J."/>
            <person name="Tettelin H."/>
            <person name="Glass J.I."/>
            <person name="Rusch D."/>
            <person name="Podicherti R."/>
            <person name="Tsui H.-C.T."/>
            <person name="Winkler M.E."/>
        </authorList>
    </citation>
    <scope>NUCLEOTIDE SEQUENCE</scope>
</reference>
<dbReference type="PANTHER" id="PTHR43300:SF7">
    <property type="entry name" value="UDP-N-ACETYLBACILLOSAMINE N-ACETYLTRANSFERASE"/>
    <property type="match status" value="1"/>
</dbReference>
<dbReference type="Gene3D" id="3.40.50.20">
    <property type="match status" value="1"/>
</dbReference>
<sequence length="220" mass="23333">MKNIVLFGSSGHAGVIADTIEQENIYKIIGLIDPNQPSGVESFGYKVLGSDNELPQLIKNHDIEGGIIGVGDNWTRYLIVQNILNLVPDFHFIKSVHPAAQIASRVTLKRGTVVMAGAVINSGSEVGEFCVVNTKSSIDHDNVFENYSCIMPNAATGGNVRVGAFSALGMGANILQNIQIGTHTVVGAGSVVLENADDYSIVIGTPAKVKQSRKKGAPYL</sequence>
<dbReference type="Gene3D" id="2.160.10.10">
    <property type="entry name" value="Hexapeptide repeat proteins"/>
    <property type="match status" value="1"/>
</dbReference>
<dbReference type="Pfam" id="PF17836">
    <property type="entry name" value="PglD_N"/>
    <property type="match status" value="1"/>
</dbReference>
<dbReference type="InterPro" id="IPR020019">
    <property type="entry name" value="AcTrfase_PglD-like"/>
</dbReference>
<gene>
    <name evidence="2" type="ORF">METZ01_LOCUS240500</name>
</gene>
<evidence type="ECO:0000313" key="2">
    <source>
        <dbReference type="EMBL" id="SVB87646.1"/>
    </source>
</evidence>
<proteinExistence type="predicted"/>
<protein>
    <recommendedName>
        <fullName evidence="1">PglD N-terminal domain-containing protein</fullName>
    </recommendedName>
</protein>
<accession>A0A382HK28</accession>
<dbReference type="PANTHER" id="PTHR43300">
    <property type="entry name" value="ACETYLTRANSFERASE"/>
    <property type="match status" value="1"/>
</dbReference>
<name>A0A382HK28_9ZZZZ</name>
<dbReference type="CDD" id="cd03360">
    <property type="entry name" value="LbH_AT_putative"/>
    <property type="match status" value="1"/>
</dbReference>